<comment type="caution">
    <text evidence="3">The sequence shown here is derived from an EMBL/GenBank/DDBJ whole genome shotgun (WGS) entry which is preliminary data.</text>
</comment>
<feature type="domain" description="CxxC-x17-CxxC" evidence="2">
    <location>
        <begin position="58"/>
        <end position="94"/>
    </location>
</feature>
<dbReference type="Pfam" id="PF23477">
    <property type="entry name" value="zf_Tbcl_2"/>
    <property type="match status" value="1"/>
</dbReference>
<protein>
    <recommendedName>
        <fullName evidence="2">CxxC-x17-CxxC domain-containing protein</fullName>
    </recommendedName>
</protein>
<feature type="compositionally biased region" description="Basic and acidic residues" evidence="1">
    <location>
        <begin position="152"/>
        <end position="164"/>
    </location>
</feature>
<feature type="compositionally biased region" description="Low complexity" evidence="1">
    <location>
        <begin position="111"/>
        <end position="130"/>
    </location>
</feature>
<dbReference type="NCBIfam" id="TIGR04272">
    <property type="entry name" value="cxxc_cxxc_Mbark"/>
    <property type="match status" value="1"/>
</dbReference>
<dbReference type="AlphaFoldDB" id="A0A2M7V5V0"/>
<feature type="compositionally biased region" description="Basic and acidic residues" evidence="1">
    <location>
        <begin position="178"/>
        <end position="196"/>
    </location>
</feature>
<feature type="region of interest" description="Disordered" evidence="1">
    <location>
        <begin position="92"/>
        <end position="131"/>
    </location>
</feature>
<name>A0A2M7V5V0_9BACT</name>
<proteinExistence type="predicted"/>
<accession>A0A2M7V5V0</accession>
<feature type="region of interest" description="Disordered" evidence="1">
    <location>
        <begin position="1"/>
        <end position="60"/>
    </location>
</feature>
<gene>
    <name evidence="3" type="ORF">COX83_00385</name>
</gene>
<dbReference type="Proteomes" id="UP000230078">
    <property type="component" value="Unassembled WGS sequence"/>
</dbReference>
<feature type="compositionally biased region" description="Basic and acidic residues" evidence="1">
    <location>
        <begin position="100"/>
        <end position="109"/>
    </location>
</feature>
<feature type="compositionally biased region" description="Basic residues" evidence="1">
    <location>
        <begin position="197"/>
        <end position="209"/>
    </location>
</feature>
<dbReference type="InterPro" id="IPR026363">
    <property type="entry name" value="CxxC-x17-CxxC_dom"/>
</dbReference>
<evidence type="ECO:0000259" key="2">
    <source>
        <dbReference type="Pfam" id="PF23477"/>
    </source>
</evidence>
<evidence type="ECO:0000313" key="3">
    <source>
        <dbReference type="EMBL" id="PIZ93993.1"/>
    </source>
</evidence>
<evidence type="ECO:0000313" key="4">
    <source>
        <dbReference type="Proteomes" id="UP000230078"/>
    </source>
</evidence>
<feature type="region of interest" description="Disordered" evidence="1">
    <location>
        <begin position="152"/>
        <end position="209"/>
    </location>
</feature>
<evidence type="ECO:0000256" key="1">
    <source>
        <dbReference type="SAM" id="MobiDB-lite"/>
    </source>
</evidence>
<organism evidence="3 4">
    <name type="scientific">Candidatus Magasanikbacteria bacterium CG_4_10_14_0_2_um_filter_41_31</name>
    <dbReference type="NCBI Taxonomy" id="1974639"/>
    <lineage>
        <taxon>Bacteria</taxon>
        <taxon>Candidatus Magasanikiibacteriota</taxon>
    </lineage>
</organism>
<reference evidence="4" key="1">
    <citation type="submission" date="2017-09" db="EMBL/GenBank/DDBJ databases">
        <title>Depth-based differentiation of microbial function through sediment-hosted aquifers and enrichment of novel symbionts in the deep terrestrial subsurface.</title>
        <authorList>
            <person name="Probst A.J."/>
            <person name="Ladd B."/>
            <person name="Jarett J.K."/>
            <person name="Geller-Mcgrath D.E."/>
            <person name="Sieber C.M.K."/>
            <person name="Emerson J.B."/>
            <person name="Anantharaman K."/>
            <person name="Thomas B.C."/>
            <person name="Malmstrom R."/>
            <person name="Stieglmeier M."/>
            <person name="Klingl A."/>
            <person name="Woyke T."/>
            <person name="Ryan C.M."/>
            <person name="Banfield J.F."/>
        </authorList>
    </citation>
    <scope>NUCLEOTIDE SEQUENCE [LARGE SCALE GENOMIC DNA]</scope>
</reference>
<sequence>MGNFNSFKNDRSGGDRGFGGGGRSSYGDRDRGSRPSYGGGRDSGSRSSYGGGRSDGPKKMFPATCDGCNEKCEVPFRPSGTQPVYCSNCFKSQKGGDSFSSRKPERSFEKSFGGAPSASASQSSGVSQKQLDSLHLKMDKILSLLESGKKAPLFEKSSKKEKGAESTQGGSVVSGEKPVAKKKAEVKADKKAEKKEKKTVKKAVATKKK</sequence>
<dbReference type="EMBL" id="PFPI01000005">
    <property type="protein sequence ID" value="PIZ93993.1"/>
    <property type="molecule type" value="Genomic_DNA"/>
</dbReference>
<feature type="compositionally biased region" description="Gly residues" evidence="1">
    <location>
        <begin position="15"/>
        <end position="24"/>
    </location>
</feature>